<sequence length="319" mass="34062">MRTPETTAEHLLTGLAAELSAQLSRELDERQRRLVLGARARLLGRGGIALVARAAGVNRKTVARGVAELDEESRPAGRVRARGAGRRTATEADEGLERALWRLIEPRAAGAGRPPLRWTTSSVRRLTDALHAAGHPVSTWTVHRLLRAHGFRPAGARRGRGPRSAGDREGRFRRLGERAADFLGAGDPVVCLTAWADTAPDGGSGRCRVPVGGDRETAVAAVAALRRWWSATGALEHPGARRLLVVVDDPDTGEDRSPWLRAGCAALASDGGPAVTVGHLPPGISRWNRLERRVSERVALGPRGGLLVVDAVRPDGPEN</sequence>
<evidence type="ECO:0000313" key="1">
    <source>
        <dbReference type="EMBL" id="MDR7276924.1"/>
    </source>
</evidence>
<dbReference type="Pfam" id="PF07592">
    <property type="entry name" value="DDE_Tnp_ISAZ013"/>
    <property type="match status" value="2"/>
</dbReference>
<proteinExistence type="predicted"/>
<accession>A0AAE3YRC2</accession>
<name>A0AAE3YRC2_9ACTN</name>
<keyword evidence="2" id="KW-1185">Reference proteome</keyword>
<protein>
    <submittedName>
        <fullName evidence="1">DNA-binding phage protein</fullName>
    </submittedName>
</protein>
<evidence type="ECO:0000313" key="2">
    <source>
        <dbReference type="Proteomes" id="UP001183643"/>
    </source>
</evidence>
<dbReference type="Proteomes" id="UP001183643">
    <property type="component" value="Unassembled WGS sequence"/>
</dbReference>
<dbReference type="RefSeq" id="WP_310369131.1">
    <property type="nucleotide sequence ID" value="NZ_JAVDYB010000001.1"/>
</dbReference>
<dbReference type="GO" id="GO:0003677">
    <property type="term" value="F:DNA binding"/>
    <property type="evidence" value="ECO:0007669"/>
    <property type="project" value="UniProtKB-KW"/>
</dbReference>
<dbReference type="AlphaFoldDB" id="A0AAE3YRC2"/>
<keyword evidence="1" id="KW-0238">DNA-binding</keyword>
<comment type="caution">
    <text evidence="1">The sequence shown here is derived from an EMBL/GenBank/DDBJ whole genome shotgun (WGS) entry which is preliminary data.</text>
</comment>
<gene>
    <name evidence="1" type="ORF">J2S41_003702</name>
</gene>
<dbReference type="EMBL" id="JAVDYB010000001">
    <property type="protein sequence ID" value="MDR7276924.1"/>
    <property type="molecule type" value="Genomic_DNA"/>
</dbReference>
<reference evidence="1" key="1">
    <citation type="submission" date="2023-07" db="EMBL/GenBank/DDBJ databases">
        <title>Sequencing the genomes of 1000 actinobacteria strains.</title>
        <authorList>
            <person name="Klenk H.-P."/>
        </authorList>
    </citation>
    <scope>NUCLEOTIDE SEQUENCE</scope>
    <source>
        <strain evidence="1">DSM 44707</strain>
    </source>
</reference>
<organism evidence="1 2">
    <name type="scientific">Catenuloplanes atrovinosus</name>
    <dbReference type="NCBI Taxonomy" id="137266"/>
    <lineage>
        <taxon>Bacteria</taxon>
        <taxon>Bacillati</taxon>
        <taxon>Actinomycetota</taxon>
        <taxon>Actinomycetes</taxon>
        <taxon>Micromonosporales</taxon>
        <taxon>Micromonosporaceae</taxon>
        <taxon>Catenuloplanes</taxon>
    </lineage>
</organism>
<dbReference type="InterPro" id="IPR011518">
    <property type="entry name" value="Transposase_36"/>
</dbReference>